<dbReference type="Proteomes" id="UP000824025">
    <property type="component" value="Unassembled WGS sequence"/>
</dbReference>
<accession>A0A9D2IIA4</accession>
<name>A0A9D2IIA4_9FIRM</name>
<dbReference type="InterPro" id="IPR008136">
    <property type="entry name" value="CinA_C"/>
</dbReference>
<evidence type="ECO:0000313" key="3">
    <source>
        <dbReference type="Proteomes" id="UP000824025"/>
    </source>
</evidence>
<proteinExistence type="predicted"/>
<reference evidence="2" key="1">
    <citation type="journal article" date="2021" name="PeerJ">
        <title>Extensive microbial diversity within the chicken gut microbiome revealed by metagenomics and culture.</title>
        <authorList>
            <person name="Gilroy R."/>
            <person name="Ravi A."/>
            <person name="Getino M."/>
            <person name="Pursley I."/>
            <person name="Horton D.L."/>
            <person name="Alikhan N.F."/>
            <person name="Baker D."/>
            <person name="Gharbi K."/>
            <person name="Hall N."/>
            <person name="Watson M."/>
            <person name="Adriaenssens E.M."/>
            <person name="Foster-Nyarko E."/>
            <person name="Jarju S."/>
            <person name="Secka A."/>
            <person name="Antonio M."/>
            <person name="Oren A."/>
            <person name="Chaudhuri R.R."/>
            <person name="La Ragione R."/>
            <person name="Hildebrand F."/>
            <person name="Pallen M.J."/>
        </authorList>
    </citation>
    <scope>NUCLEOTIDE SEQUENCE</scope>
    <source>
        <strain evidence="2">CHK192-19661</strain>
    </source>
</reference>
<sequence length="351" mass="37440">MKNACIAVRCKTSPPDGEISRVLAALIEGGYCADKIFVLASGEMHEFAQTVIECKNFFDNVFVCAHADELSALRGKVQELLGGTLTAGNKRFFCIPDGEEGERAVRGEVIPALRESDPSPLSCSFVRAVGVPSGLLSSALEEARARAEGITFSCHEKDGDVRIEMRYPADIAKSAADEGMRVLAGRLADYVYAIDDTPLNRRVYELLKLRGLKLSVAESFTGGGVAKKIIEIPGASEVLFESVVAYDNGSKMKRLGVSAKTLAEQGAVSDETAYEMAAGLLSTGGCTAVLSTTGIAGPASDDTHKPVGLCYIAAGGKEAVYVYKYLFRGSRGQITARAVNQALFLLYKQIK</sequence>
<feature type="domain" description="CinA C-terminal" evidence="1">
    <location>
        <begin position="198"/>
        <end position="349"/>
    </location>
</feature>
<dbReference type="Pfam" id="PF02464">
    <property type="entry name" value="CinA"/>
    <property type="match status" value="1"/>
</dbReference>
<dbReference type="EMBL" id="DXCF01000033">
    <property type="protein sequence ID" value="HIZ10137.1"/>
    <property type="molecule type" value="Genomic_DNA"/>
</dbReference>
<organism evidence="2 3">
    <name type="scientific">Candidatus Borkfalkia avicola</name>
    <dbReference type="NCBI Taxonomy" id="2838503"/>
    <lineage>
        <taxon>Bacteria</taxon>
        <taxon>Bacillati</taxon>
        <taxon>Bacillota</taxon>
        <taxon>Clostridia</taxon>
        <taxon>Christensenellales</taxon>
        <taxon>Christensenellaceae</taxon>
        <taxon>Candidatus Borkfalkia</taxon>
    </lineage>
</organism>
<comment type="caution">
    <text evidence="2">The sequence shown here is derived from an EMBL/GenBank/DDBJ whole genome shotgun (WGS) entry which is preliminary data.</text>
</comment>
<dbReference type="AlphaFoldDB" id="A0A9D2IIA4"/>
<dbReference type="NCBIfam" id="TIGR00199">
    <property type="entry name" value="PncC_domain"/>
    <property type="match status" value="1"/>
</dbReference>
<dbReference type="SUPFAM" id="SSF142433">
    <property type="entry name" value="CinA-like"/>
    <property type="match status" value="1"/>
</dbReference>
<evidence type="ECO:0000259" key="1">
    <source>
        <dbReference type="Pfam" id="PF02464"/>
    </source>
</evidence>
<dbReference type="InterPro" id="IPR036653">
    <property type="entry name" value="CinA-like_C"/>
</dbReference>
<reference evidence="2" key="2">
    <citation type="submission" date="2021-04" db="EMBL/GenBank/DDBJ databases">
        <authorList>
            <person name="Gilroy R."/>
        </authorList>
    </citation>
    <scope>NUCLEOTIDE SEQUENCE</scope>
    <source>
        <strain evidence="2">CHK192-19661</strain>
    </source>
</reference>
<protein>
    <submittedName>
        <fullName evidence="2">Nicotinamide-nucleotide amidohydrolase family protein</fullName>
    </submittedName>
</protein>
<dbReference type="Gene3D" id="3.90.950.20">
    <property type="entry name" value="CinA-like"/>
    <property type="match status" value="1"/>
</dbReference>
<gene>
    <name evidence="2" type="ORF">H9726_06585</name>
</gene>
<evidence type="ECO:0000313" key="2">
    <source>
        <dbReference type="EMBL" id="HIZ10137.1"/>
    </source>
</evidence>